<evidence type="ECO:0000313" key="5">
    <source>
        <dbReference type="Proteomes" id="UP000182360"/>
    </source>
</evidence>
<proteinExistence type="predicted"/>
<dbReference type="SUPFAM" id="SSF53850">
    <property type="entry name" value="Periplasmic binding protein-like II"/>
    <property type="match status" value="1"/>
</dbReference>
<dbReference type="InterPro" id="IPR001638">
    <property type="entry name" value="Solute-binding_3/MltF_N"/>
</dbReference>
<dbReference type="Proteomes" id="UP000182360">
    <property type="component" value="Unassembled WGS sequence"/>
</dbReference>
<dbReference type="PANTHER" id="PTHR35936">
    <property type="entry name" value="MEMBRANE-BOUND LYTIC MUREIN TRANSGLYCOSYLASE F"/>
    <property type="match status" value="1"/>
</dbReference>
<dbReference type="Pfam" id="PF00497">
    <property type="entry name" value="SBP_bac_3"/>
    <property type="match status" value="1"/>
</dbReference>
<keyword evidence="1 2" id="KW-0732">Signal</keyword>
<sequence>MKRELKITLAAALMMLAVTPCFAASKSKKSKTKVRTINVAHTVTNVPYDFLDEKGNADGFEIAVLKAVDEILPEYEFKFHGVSDEELLIGTESGKYQVGTKGAWITEERKKKFLIPQNPLAASVIGIAFRKENASQIKDLESFAKFSGKLIPISPQSAQFSVIQEFNDKHPSNQIKLVPSDVFDIADSYLWVLEGRYDAYFVLKLSFEKNVLKETGPYHQFADKLAYVPYKGIPTWPLFNKKETELAAAYDKAVQTLKENGTISALSLKYFGEDVFNFVSD</sequence>
<dbReference type="PANTHER" id="PTHR35936:SF38">
    <property type="entry name" value="GLUTAMINE-BINDING PERIPLASMIC PROTEIN"/>
    <property type="match status" value="1"/>
</dbReference>
<dbReference type="RefSeq" id="WP_074645582.1">
    <property type="nucleotide sequence ID" value="NZ_FOFU01000014.1"/>
</dbReference>
<dbReference type="eggNOG" id="COG0834">
    <property type="taxonomic scope" value="Bacteria"/>
</dbReference>
<feature type="signal peptide" evidence="2">
    <location>
        <begin position="1"/>
        <end position="23"/>
    </location>
</feature>
<dbReference type="STRING" id="163.SAMN04487775_103183"/>
<evidence type="ECO:0000256" key="1">
    <source>
        <dbReference type="ARBA" id="ARBA00022729"/>
    </source>
</evidence>
<dbReference type="Gene3D" id="3.40.190.10">
    <property type="entry name" value="Periplasmic binding protein-like II"/>
    <property type="match status" value="2"/>
</dbReference>
<protein>
    <submittedName>
        <fullName evidence="4">Amino acid ABC transporter substrate-binding protein, PAAT family</fullName>
    </submittedName>
</protein>
<reference evidence="4 5" key="1">
    <citation type="submission" date="2016-10" db="EMBL/GenBank/DDBJ databases">
        <authorList>
            <person name="de Groot N.N."/>
        </authorList>
    </citation>
    <scope>NUCLEOTIDE SEQUENCE [LARGE SCALE GENOMIC DNA]</scope>
    <source>
        <strain evidence="4 5">B25</strain>
    </source>
</reference>
<name>A0A1H9JND7_9SPIR</name>
<feature type="domain" description="Solute-binding protein family 3/N-terminal" evidence="3">
    <location>
        <begin position="36"/>
        <end position="274"/>
    </location>
</feature>
<accession>A0A1H9JND7</accession>
<evidence type="ECO:0000313" key="4">
    <source>
        <dbReference type="EMBL" id="SEQ88289.1"/>
    </source>
</evidence>
<dbReference type="EMBL" id="FOFU01000014">
    <property type="protein sequence ID" value="SEQ88289.1"/>
    <property type="molecule type" value="Genomic_DNA"/>
</dbReference>
<gene>
    <name evidence="4" type="ORF">SAMN04487977_11413</name>
</gene>
<dbReference type="AlphaFoldDB" id="A0A1H9JND7"/>
<feature type="chain" id="PRO_5010367849" evidence="2">
    <location>
        <begin position="24"/>
        <end position="281"/>
    </location>
</feature>
<dbReference type="OrthoDB" id="359061at2"/>
<evidence type="ECO:0000256" key="2">
    <source>
        <dbReference type="SAM" id="SignalP"/>
    </source>
</evidence>
<evidence type="ECO:0000259" key="3">
    <source>
        <dbReference type="SMART" id="SM00062"/>
    </source>
</evidence>
<organism evidence="4 5">
    <name type="scientific">Treponema bryantii</name>
    <dbReference type="NCBI Taxonomy" id="163"/>
    <lineage>
        <taxon>Bacteria</taxon>
        <taxon>Pseudomonadati</taxon>
        <taxon>Spirochaetota</taxon>
        <taxon>Spirochaetia</taxon>
        <taxon>Spirochaetales</taxon>
        <taxon>Treponemataceae</taxon>
        <taxon>Treponema</taxon>
    </lineage>
</organism>
<keyword evidence="5" id="KW-1185">Reference proteome</keyword>
<dbReference type="SMART" id="SM00062">
    <property type="entry name" value="PBPb"/>
    <property type="match status" value="1"/>
</dbReference>